<dbReference type="Gene3D" id="3.90.1150.10">
    <property type="entry name" value="Aspartate Aminotransferase, domain 1"/>
    <property type="match status" value="1"/>
</dbReference>
<dbReference type="Pfam" id="PF00155">
    <property type="entry name" value="Aminotran_1_2"/>
    <property type="match status" value="1"/>
</dbReference>
<keyword evidence="7" id="KW-0032">Aminotransferase</keyword>
<keyword evidence="4" id="KW-0456">Lyase</keyword>
<sequence>MDFDKSIDRVGTQCCKWDSETCYQTGEILPMWVADMDLPAPDEVVRALKKRAEHPIFGYAYDDGSFAEVLQQWILKRHGWIIDTDHIIFSPGVLTTMAMFINAVSKQGEHIIIMSPVYYPFTEYITDNNRCVDRCNLLCKDDAYQIDFEKLDELAAKENTKALLLCNPHNPVGRVFTRHELEKIAEICSQNDIKVFADEIHSDLIMPGFKHIPFATVSKEASQITVTAYSMAKTFNLAGLQASAVVVSNEKLREKILGLRRAWGLFNVNNFALTAFEAAFRYGEKYVDELVTYLDKNKKYILTFLNKRLPMLKCSELQGTYLMWMNCSSLSMTDEELAVFFREKAGLGLDEGTLFGPGGEQHMRINIACPLSRVKEAMERLEKAVKEGKET</sequence>
<dbReference type="PANTHER" id="PTHR43525:SF1">
    <property type="entry name" value="PROTEIN MALY"/>
    <property type="match status" value="1"/>
</dbReference>
<name>A0A923RRE3_9FIRM</name>
<feature type="domain" description="Aminotransferase class I/classII large" evidence="6">
    <location>
        <begin position="37"/>
        <end position="381"/>
    </location>
</feature>
<comment type="cofactor">
    <cofactor evidence="1">
        <name>pyridoxal 5'-phosphate</name>
        <dbReference type="ChEBI" id="CHEBI:597326"/>
    </cofactor>
</comment>
<evidence type="ECO:0000256" key="4">
    <source>
        <dbReference type="ARBA" id="ARBA00023239"/>
    </source>
</evidence>
<accession>A0A923RRE3</accession>
<dbReference type="InterPro" id="IPR015421">
    <property type="entry name" value="PyrdxlP-dep_Trfase_major"/>
</dbReference>
<dbReference type="CDD" id="cd00609">
    <property type="entry name" value="AAT_like"/>
    <property type="match status" value="1"/>
</dbReference>
<gene>
    <name evidence="7" type="ORF">H8S37_11845</name>
</gene>
<proteinExistence type="inferred from homology"/>
<evidence type="ECO:0000256" key="2">
    <source>
        <dbReference type="ARBA" id="ARBA00012224"/>
    </source>
</evidence>
<keyword evidence="8" id="KW-1185">Reference proteome</keyword>
<dbReference type="InterPro" id="IPR027619">
    <property type="entry name" value="C-S_lyase_PatB-like"/>
</dbReference>
<dbReference type="GO" id="GO:0047804">
    <property type="term" value="F:cysteine-S-conjugate beta-lyase activity"/>
    <property type="evidence" value="ECO:0007669"/>
    <property type="project" value="UniProtKB-EC"/>
</dbReference>
<dbReference type="InterPro" id="IPR051798">
    <property type="entry name" value="Class-II_PLP-Dep_Aminotrans"/>
</dbReference>
<dbReference type="RefSeq" id="WP_186876276.1">
    <property type="nucleotide sequence ID" value="NZ_JACOPF010000002.1"/>
</dbReference>
<evidence type="ECO:0000259" key="6">
    <source>
        <dbReference type="Pfam" id="PF00155"/>
    </source>
</evidence>
<keyword evidence="3" id="KW-0663">Pyridoxal phosphate</keyword>
<reference evidence="7" key="1">
    <citation type="submission" date="2020-08" db="EMBL/GenBank/DDBJ databases">
        <title>Genome public.</title>
        <authorList>
            <person name="Liu C."/>
            <person name="Sun Q."/>
        </authorList>
    </citation>
    <scope>NUCLEOTIDE SEQUENCE</scope>
    <source>
        <strain evidence="7">NSJ-55</strain>
    </source>
</reference>
<dbReference type="Gene3D" id="3.40.640.10">
    <property type="entry name" value="Type I PLP-dependent aspartate aminotransferase-like (Major domain)"/>
    <property type="match status" value="1"/>
</dbReference>
<evidence type="ECO:0000256" key="1">
    <source>
        <dbReference type="ARBA" id="ARBA00001933"/>
    </source>
</evidence>
<dbReference type="AlphaFoldDB" id="A0A923RRE3"/>
<organism evidence="7 8">
    <name type="scientific">Mediterraneibacter hominis</name>
    <dbReference type="NCBI Taxonomy" id="2763054"/>
    <lineage>
        <taxon>Bacteria</taxon>
        <taxon>Bacillati</taxon>
        <taxon>Bacillota</taxon>
        <taxon>Clostridia</taxon>
        <taxon>Lachnospirales</taxon>
        <taxon>Lachnospiraceae</taxon>
        <taxon>Mediterraneibacter</taxon>
    </lineage>
</organism>
<dbReference type="GO" id="GO:0030170">
    <property type="term" value="F:pyridoxal phosphate binding"/>
    <property type="evidence" value="ECO:0007669"/>
    <property type="project" value="InterPro"/>
</dbReference>
<dbReference type="EMBL" id="JACOPF010000002">
    <property type="protein sequence ID" value="MBC5689613.1"/>
    <property type="molecule type" value="Genomic_DNA"/>
</dbReference>
<protein>
    <recommendedName>
        <fullName evidence="2">cysteine-S-conjugate beta-lyase</fullName>
        <ecNumber evidence="2">4.4.1.13</ecNumber>
    </recommendedName>
</protein>
<dbReference type="Proteomes" id="UP000652477">
    <property type="component" value="Unassembled WGS sequence"/>
</dbReference>
<keyword evidence="7" id="KW-0808">Transferase</keyword>
<comment type="similarity">
    <text evidence="5">Belongs to the class-II pyridoxal-phosphate-dependent aminotransferase family. MalY/PatB cystathionine beta-lyase subfamily.</text>
</comment>
<dbReference type="PANTHER" id="PTHR43525">
    <property type="entry name" value="PROTEIN MALY"/>
    <property type="match status" value="1"/>
</dbReference>
<dbReference type="InterPro" id="IPR015422">
    <property type="entry name" value="PyrdxlP-dep_Trfase_small"/>
</dbReference>
<evidence type="ECO:0000256" key="5">
    <source>
        <dbReference type="ARBA" id="ARBA00037974"/>
    </source>
</evidence>
<dbReference type="InterPro" id="IPR004839">
    <property type="entry name" value="Aminotransferase_I/II_large"/>
</dbReference>
<evidence type="ECO:0000256" key="3">
    <source>
        <dbReference type="ARBA" id="ARBA00022898"/>
    </source>
</evidence>
<dbReference type="SUPFAM" id="SSF53383">
    <property type="entry name" value="PLP-dependent transferases"/>
    <property type="match status" value="1"/>
</dbReference>
<dbReference type="GO" id="GO:0008483">
    <property type="term" value="F:transaminase activity"/>
    <property type="evidence" value="ECO:0007669"/>
    <property type="project" value="UniProtKB-KW"/>
</dbReference>
<dbReference type="EC" id="4.4.1.13" evidence="2"/>
<dbReference type="NCBIfam" id="TIGR04350">
    <property type="entry name" value="C_S_lyase_PatB"/>
    <property type="match status" value="1"/>
</dbReference>
<dbReference type="InterPro" id="IPR015424">
    <property type="entry name" value="PyrdxlP-dep_Trfase"/>
</dbReference>
<comment type="caution">
    <text evidence="7">The sequence shown here is derived from an EMBL/GenBank/DDBJ whole genome shotgun (WGS) entry which is preliminary data.</text>
</comment>
<evidence type="ECO:0000313" key="8">
    <source>
        <dbReference type="Proteomes" id="UP000652477"/>
    </source>
</evidence>
<evidence type="ECO:0000313" key="7">
    <source>
        <dbReference type="EMBL" id="MBC5689613.1"/>
    </source>
</evidence>